<gene>
    <name evidence="2" type="ORF">B0T23DRAFT_203335</name>
</gene>
<dbReference type="RefSeq" id="XP_062691221.1">
    <property type="nucleotide sequence ID" value="XM_062833425.1"/>
</dbReference>
<evidence type="ECO:0000313" key="3">
    <source>
        <dbReference type="Proteomes" id="UP001285908"/>
    </source>
</evidence>
<accession>A0AAJ0I4N7</accession>
<dbReference type="GeneID" id="87871047"/>
<organism evidence="2 3">
    <name type="scientific">Neurospora hispaniola</name>
    <dbReference type="NCBI Taxonomy" id="588809"/>
    <lineage>
        <taxon>Eukaryota</taxon>
        <taxon>Fungi</taxon>
        <taxon>Dikarya</taxon>
        <taxon>Ascomycota</taxon>
        <taxon>Pezizomycotina</taxon>
        <taxon>Sordariomycetes</taxon>
        <taxon>Sordariomycetidae</taxon>
        <taxon>Sordariales</taxon>
        <taxon>Sordariaceae</taxon>
        <taxon>Neurospora</taxon>
    </lineage>
</organism>
<dbReference type="AlphaFoldDB" id="A0AAJ0I4N7"/>
<comment type="caution">
    <text evidence="2">The sequence shown here is derived from an EMBL/GenBank/DDBJ whole genome shotgun (WGS) entry which is preliminary data.</text>
</comment>
<dbReference type="GO" id="GO:0016787">
    <property type="term" value="F:hydrolase activity"/>
    <property type="evidence" value="ECO:0007669"/>
    <property type="project" value="UniProtKB-KW"/>
</dbReference>
<dbReference type="PANTHER" id="PTHR31737:SF2">
    <property type="entry name" value="PROTEIN TOS1"/>
    <property type="match status" value="1"/>
</dbReference>
<sequence length="178" mass="19585">MQISILHTPHISVRTVATKNTKQKLTKFASDQCEKAYQLYSYRPVDSCLWYISQHPPSISTNKTKTQGGCSCWDSGCGEWDIFEILHAGKEKAETTFHLDPPAGDANWMQRPVDQNAPIKVAVWFDPVDGGTASVKVLGRSDGVEFAGQLNAGEVGDLKKRSDGVVSEINYAVRRGQA</sequence>
<dbReference type="Proteomes" id="UP001285908">
    <property type="component" value="Unassembled WGS sequence"/>
</dbReference>
<dbReference type="GO" id="GO:0009277">
    <property type="term" value="C:fungal-type cell wall"/>
    <property type="evidence" value="ECO:0007669"/>
    <property type="project" value="TreeGrafter"/>
</dbReference>
<proteinExistence type="predicted"/>
<keyword evidence="3" id="KW-1185">Reference proteome</keyword>
<dbReference type="EMBL" id="JAULSX010000006">
    <property type="protein sequence ID" value="KAK3489514.1"/>
    <property type="molecule type" value="Genomic_DNA"/>
</dbReference>
<keyword evidence="2" id="KW-0378">Hydrolase</keyword>
<evidence type="ECO:0000313" key="2">
    <source>
        <dbReference type="EMBL" id="KAK3489514.1"/>
    </source>
</evidence>
<reference evidence="2 3" key="1">
    <citation type="journal article" date="2023" name="Mol. Phylogenet. Evol.">
        <title>Genome-scale phylogeny and comparative genomics of the fungal order Sordariales.</title>
        <authorList>
            <person name="Hensen N."/>
            <person name="Bonometti L."/>
            <person name="Westerberg I."/>
            <person name="Brannstrom I.O."/>
            <person name="Guillou S."/>
            <person name="Cros-Aarteil S."/>
            <person name="Calhoun S."/>
            <person name="Haridas S."/>
            <person name="Kuo A."/>
            <person name="Mondo S."/>
            <person name="Pangilinan J."/>
            <person name="Riley R."/>
            <person name="LaButti K."/>
            <person name="Andreopoulos B."/>
            <person name="Lipzen A."/>
            <person name="Chen C."/>
            <person name="Yan M."/>
            <person name="Daum C."/>
            <person name="Ng V."/>
            <person name="Clum A."/>
            <person name="Steindorff A."/>
            <person name="Ohm R.A."/>
            <person name="Martin F."/>
            <person name="Silar P."/>
            <person name="Natvig D.O."/>
            <person name="Lalanne C."/>
            <person name="Gautier V."/>
            <person name="Ament-Velasquez S.L."/>
            <person name="Kruys A."/>
            <person name="Hutchinson M.I."/>
            <person name="Powell A.J."/>
            <person name="Barry K."/>
            <person name="Miller A.N."/>
            <person name="Grigoriev I.V."/>
            <person name="Debuchy R."/>
            <person name="Gladieux P."/>
            <person name="Hiltunen Thoren M."/>
            <person name="Johannesson H."/>
        </authorList>
    </citation>
    <scope>NUCLEOTIDE SEQUENCE [LARGE SCALE GENOMIC DNA]</scope>
    <source>
        <strain evidence="2 3">FGSC 10403</strain>
    </source>
</reference>
<dbReference type="Pfam" id="PF10287">
    <property type="entry name" value="YJL171C_Tos1_C"/>
    <property type="match status" value="1"/>
</dbReference>
<protein>
    <submittedName>
        <fullName evidence="2">TOS1-like glycosyl hydrolase-domain-containing protein</fullName>
    </submittedName>
</protein>
<dbReference type="InterPro" id="IPR018805">
    <property type="entry name" value="YJL171C/Tos1_C"/>
</dbReference>
<evidence type="ECO:0000259" key="1">
    <source>
        <dbReference type="Pfam" id="PF10287"/>
    </source>
</evidence>
<feature type="domain" description="Cell wall protein YJL171C/Tos1 C-terminal" evidence="1">
    <location>
        <begin position="50"/>
        <end position="156"/>
    </location>
</feature>
<dbReference type="PANTHER" id="PTHR31737">
    <property type="entry name" value="PROTEIN TOS1"/>
    <property type="match status" value="1"/>
</dbReference>
<name>A0AAJ0I4N7_9PEZI</name>